<evidence type="ECO:0000313" key="2">
    <source>
        <dbReference type="EMBL" id="KAL3873802.1"/>
    </source>
</evidence>
<gene>
    <name evidence="2" type="ORF">ACJMK2_036887</name>
</gene>
<keyword evidence="1" id="KW-0812">Transmembrane</keyword>
<evidence type="ECO:0000256" key="1">
    <source>
        <dbReference type="SAM" id="Phobius"/>
    </source>
</evidence>
<keyword evidence="1" id="KW-1133">Transmembrane helix</keyword>
<evidence type="ECO:0000313" key="3">
    <source>
        <dbReference type="Proteomes" id="UP001634394"/>
    </source>
</evidence>
<dbReference type="AlphaFoldDB" id="A0ABD3WM34"/>
<reference evidence="2 3" key="1">
    <citation type="submission" date="2024-11" db="EMBL/GenBank/DDBJ databases">
        <title>Chromosome-level genome assembly of the freshwater bivalve Anodonta woodiana.</title>
        <authorList>
            <person name="Chen X."/>
        </authorList>
    </citation>
    <scope>NUCLEOTIDE SEQUENCE [LARGE SCALE GENOMIC DNA]</scope>
    <source>
        <strain evidence="2">MN2024</strain>
        <tissue evidence="2">Gills</tissue>
    </source>
</reference>
<dbReference type="Proteomes" id="UP001634394">
    <property type="component" value="Unassembled WGS sequence"/>
</dbReference>
<proteinExistence type="predicted"/>
<comment type="caution">
    <text evidence="2">The sequence shown here is derived from an EMBL/GenBank/DDBJ whole genome shotgun (WGS) entry which is preliminary data.</text>
</comment>
<protein>
    <submittedName>
        <fullName evidence="2">Uncharacterized protein</fullName>
    </submittedName>
</protein>
<dbReference type="EMBL" id="JBJQND010000006">
    <property type="protein sequence ID" value="KAL3873802.1"/>
    <property type="molecule type" value="Genomic_DNA"/>
</dbReference>
<keyword evidence="1" id="KW-0472">Membrane</keyword>
<accession>A0ABD3WM34</accession>
<name>A0ABD3WM34_SINWO</name>
<organism evidence="2 3">
    <name type="scientific">Sinanodonta woodiana</name>
    <name type="common">Chinese pond mussel</name>
    <name type="synonym">Anodonta woodiana</name>
    <dbReference type="NCBI Taxonomy" id="1069815"/>
    <lineage>
        <taxon>Eukaryota</taxon>
        <taxon>Metazoa</taxon>
        <taxon>Spiralia</taxon>
        <taxon>Lophotrochozoa</taxon>
        <taxon>Mollusca</taxon>
        <taxon>Bivalvia</taxon>
        <taxon>Autobranchia</taxon>
        <taxon>Heteroconchia</taxon>
        <taxon>Palaeoheterodonta</taxon>
        <taxon>Unionida</taxon>
        <taxon>Unionoidea</taxon>
        <taxon>Unionidae</taxon>
        <taxon>Unioninae</taxon>
        <taxon>Sinanodonta</taxon>
    </lineage>
</organism>
<feature type="transmembrane region" description="Helical" evidence="1">
    <location>
        <begin position="245"/>
        <end position="266"/>
    </location>
</feature>
<feature type="transmembrane region" description="Helical" evidence="1">
    <location>
        <begin position="14"/>
        <end position="32"/>
    </location>
</feature>
<keyword evidence="3" id="KW-1185">Reference proteome</keyword>
<sequence>MTLYSFTYSDRGDAIFVLFHFFNFVSVVAFSIESKPVNEKLQWLRSMHLKDSENNLTVSNNVDAVESIPRAQNATSGLEFLDTVPEIIETLSSTTNRVAEIGDENGEVIEPYQAFTQSRSTLLGYLLTWKGAGLPVTPDSVTSTMSGENNVTNVSGMLTDVISSSDGMLAEHWHRSLNLENQREREMMTVANSEDNSKMHISGEEASEYNETGAQTHILNSIDGTNSTFAFHKSRLHDMISITKFIIVTATVSCAVIVILALIFGISSCRKRKEVTLCDVKADSIQTTDSDLLKVIPHEDKDTFMGIPSNNQIWKELQIIEKSAATPSVNYVEID</sequence>